<sequence>MIYVLIILGFLFFEPVYKRYVPIKGVDFRDLESVDQKEELVLLDIRDYQEAYNDPIPGAVNIPFAYLKRFYREIPPRNIHVIASNCMEKNIGVRYLKKYGFTVQSYSVKERKCRKSIVSVY</sequence>
<dbReference type="Gene3D" id="3.40.250.10">
    <property type="entry name" value="Rhodanese-like domain"/>
    <property type="match status" value="1"/>
</dbReference>
<name>A0A9E8LX05_9BACI</name>
<protein>
    <submittedName>
        <fullName evidence="2">Rhodanese-like domain-containing protein</fullName>
    </submittedName>
</protein>
<reference evidence="2" key="1">
    <citation type="submission" date="2022-09" db="EMBL/GenBank/DDBJ databases">
        <title>Complete Genomes of Fervidibacillus albus and Fervidibacillus halotolerans isolated from tidal flat sediments.</title>
        <authorList>
            <person name="Kwon K.K."/>
            <person name="Yang S.-H."/>
            <person name="Park M.J."/>
            <person name="Oh H.-M."/>
        </authorList>
    </citation>
    <scope>NUCLEOTIDE SEQUENCE</scope>
    <source>
        <strain evidence="2">MEBiC13591</strain>
    </source>
</reference>
<dbReference type="CDD" id="cd00158">
    <property type="entry name" value="RHOD"/>
    <property type="match status" value="1"/>
</dbReference>
<dbReference type="RefSeq" id="WP_275418833.1">
    <property type="nucleotide sequence ID" value="NZ_CP106878.1"/>
</dbReference>
<evidence type="ECO:0000313" key="3">
    <source>
        <dbReference type="Proteomes" id="UP001164718"/>
    </source>
</evidence>
<keyword evidence="3" id="KW-1185">Reference proteome</keyword>
<dbReference type="AlphaFoldDB" id="A0A9E8LX05"/>
<dbReference type="Proteomes" id="UP001164718">
    <property type="component" value="Chromosome"/>
</dbReference>
<dbReference type="InterPro" id="IPR036873">
    <property type="entry name" value="Rhodanese-like_dom_sf"/>
</dbReference>
<organism evidence="2 3">
    <name type="scientific">Fervidibacillus albus</name>
    <dbReference type="NCBI Taxonomy" id="2980026"/>
    <lineage>
        <taxon>Bacteria</taxon>
        <taxon>Bacillati</taxon>
        <taxon>Bacillota</taxon>
        <taxon>Bacilli</taxon>
        <taxon>Bacillales</taxon>
        <taxon>Bacillaceae</taxon>
        <taxon>Fervidibacillus</taxon>
    </lineage>
</organism>
<gene>
    <name evidence="2" type="ORF">OE104_06840</name>
</gene>
<accession>A0A9E8LX05</accession>
<dbReference type="EMBL" id="CP106878">
    <property type="protein sequence ID" value="WAA11017.1"/>
    <property type="molecule type" value="Genomic_DNA"/>
</dbReference>
<dbReference type="SUPFAM" id="SSF52821">
    <property type="entry name" value="Rhodanese/Cell cycle control phosphatase"/>
    <property type="match status" value="1"/>
</dbReference>
<evidence type="ECO:0000313" key="2">
    <source>
        <dbReference type="EMBL" id="WAA11017.1"/>
    </source>
</evidence>
<dbReference type="PROSITE" id="PS50206">
    <property type="entry name" value="RHODANESE_3"/>
    <property type="match status" value="1"/>
</dbReference>
<dbReference type="InterPro" id="IPR001763">
    <property type="entry name" value="Rhodanese-like_dom"/>
</dbReference>
<dbReference type="KEGG" id="faf:OE104_06840"/>
<proteinExistence type="predicted"/>
<feature type="domain" description="Rhodanese" evidence="1">
    <location>
        <begin position="36"/>
        <end position="109"/>
    </location>
</feature>
<evidence type="ECO:0000259" key="1">
    <source>
        <dbReference type="PROSITE" id="PS50206"/>
    </source>
</evidence>